<dbReference type="RefSeq" id="WP_212657482.1">
    <property type="nucleotide sequence ID" value="NZ_JAGXTP010000001.1"/>
</dbReference>
<evidence type="ECO:0000313" key="3">
    <source>
        <dbReference type="Proteomes" id="UP000678281"/>
    </source>
</evidence>
<name>A0A942E473_9HYPH</name>
<proteinExistence type="predicted"/>
<dbReference type="EMBL" id="JAGXTP010000001">
    <property type="protein sequence ID" value="MBS3847893.1"/>
    <property type="molecule type" value="Genomic_DNA"/>
</dbReference>
<organism evidence="2 3">
    <name type="scientific">Devosia litorisediminis</name>
    <dbReference type="NCBI Taxonomy" id="2829817"/>
    <lineage>
        <taxon>Bacteria</taxon>
        <taxon>Pseudomonadati</taxon>
        <taxon>Pseudomonadota</taxon>
        <taxon>Alphaproteobacteria</taxon>
        <taxon>Hyphomicrobiales</taxon>
        <taxon>Devosiaceae</taxon>
        <taxon>Devosia</taxon>
    </lineage>
</organism>
<accession>A0A942E473</accession>
<evidence type="ECO:0000259" key="1">
    <source>
        <dbReference type="Pfam" id="PF10135"/>
    </source>
</evidence>
<evidence type="ECO:0000313" key="2">
    <source>
        <dbReference type="EMBL" id="MBS3847893.1"/>
    </source>
</evidence>
<dbReference type="Proteomes" id="UP000678281">
    <property type="component" value="Unassembled WGS sequence"/>
</dbReference>
<sequence length="111" mass="12037">MPTINSIGTSDHSTLTPAQIARVQQQAQEFEGVFLNTLTKQLFTSLKTDESAMGGGFGEETWRSMQAEQMADTLSQNGGLGIAEQLLPDLLAMQEASNNQNKIMPTTGVYK</sequence>
<protein>
    <submittedName>
        <fullName evidence="2">Rod-binding protein</fullName>
    </submittedName>
</protein>
<keyword evidence="3" id="KW-1185">Reference proteome</keyword>
<dbReference type="InterPro" id="IPR019301">
    <property type="entry name" value="Flagellar_prot_FlgJ_N"/>
</dbReference>
<reference evidence="2" key="1">
    <citation type="submission" date="2021-04" db="EMBL/GenBank/DDBJ databases">
        <title>Devosia litorisediminis sp. nov., isolated from a sand dune.</title>
        <authorList>
            <person name="Park S."/>
            <person name="Yoon J.-H."/>
        </authorList>
    </citation>
    <scope>NUCLEOTIDE SEQUENCE</scope>
    <source>
        <strain evidence="2">BSSL-BM10</strain>
    </source>
</reference>
<comment type="caution">
    <text evidence="2">The sequence shown here is derived from an EMBL/GenBank/DDBJ whole genome shotgun (WGS) entry which is preliminary data.</text>
</comment>
<gene>
    <name evidence="2" type="ORF">KD146_04195</name>
</gene>
<feature type="domain" description="Flagellar protein FlgJ N-terminal" evidence="1">
    <location>
        <begin position="48"/>
        <end position="86"/>
    </location>
</feature>
<dbReference type="AlphaFoldDB" id="A0A942E473"/>
<dbReference type="Pfam" id="PF10135">
    <property type="entry name" value="Rod-binding"/>
    <property type="match status" value="1"/>
</dbReference>